<dbReference type="NCBIfam" id="TIGR01549">
    <property type="entry name" value="HAD-SF-IA-v1"/>
    <property type="match status" value="1"/>
</dbReference>
<evidence type="ECO:0000313" key="4">
    <source>
        <dbReference type="EMBL" id="BDU75449.1"/>
    </source>
</evidence>
<dbReference type="AlphaFoldDB" id="A0AA48GSN3"/>
<evidence type="ECO:0000256" key="2">
    <source>
        <dbReference type="ARBA" id="ARBA00022801"/>
    </source>
</evidence>
<evidence type="ECO:0000313" key="5">
    <source>
        <dbReference type="Proteomes" id="UP001228113"/>
    </source>
</evidence>
<dbReference type="InterPro" id="IPR051400">
    <property type="entry name" value="HAD-like_hydrolase"/>
</dbReference>
<comment type="cofactor">
    <cofactor evidence="1">
        <name>Mg(2+)</name>
        <dbReference type="ChEBI" id="CHEBI:18420"/>
    </cofactor>
</comment>
<name>A0AA48GSN3_9BACT</name>
<keyword evidence="2 4" id="KW-0378">Hydrolase</keyword>
<dbReference type="InterPro" id="IPR036412">
    <property type="entry name" value="HAD-like_sf"/>
</dbReference>
<dbReference type="CDD" id="cd01427">
    <property type="entry name" value="HAD_like"/>
    <property type="match status" value="1"/>
</dbReference>
<dbReference type="KEGG" id="msea:METESE_04070"/>
<dbReference type="InterPro" id="IPR023214">
    <property type="entry name" value="HAD_sf"/>
</dbReference>
<evidence type="ECO:0000256" key="3">
    <source>
        <dbReference type="ARBA" id="ARBA00022842"/>
    </source>
</evidence>
<dbReference type="Proteomes" id="UP001228113">
    <property type="component" value="Chromosome"/>
</dbReference>
<dbReference type="InterPro" id="IPR006439">
    <property type="entry name" value="HAD-SF_hydro_IA"/>
</dbReference>
<dbReference type="GO" id="GO:0044281">
    <property type="term" value="P:small molecule metabolic process"/>
    <property type="evidence" value="ECO:0007669"/>
    <property type="project" value="UniProtKB-ARBA"/>
</dbReference>
<dbReference type="Pfam" id="PF00702">
    <property type="entry name" value="Hydrolase"/>
    <property type="match status" value="1"/>
</dbReference>
<dbReference type="NCBIfam" id="TIGR01509">
    <property type="entry name" value="HAD-SF-IA-v3"/>
    <property type="match status" value="1"/>
</dbReference>
<accession>A0AA48GSN3</accession>
<evidence type="ECO:0000256" key="1">
    <source>
        <dbReference type="ARBA" id="ARBA00001946"/>
    </source>
</evidence>
<dbReference type="SFLD" id="SFLDG01129">
    <property type="entry name" value="C1.5:_HAD__Beta-PGM__Phosphata"/>
    <property type="match status" value="1"/>
</dbReference>
<sequence length="225" mass="24405">MGSLLAVGFDLDYTLWDHGRFAETFFAAVAGEVGGRLGLAPARVEAELRRAWRDLTPGHPRLFDTALARLGSADPALAADLVARYRRHRPPIRPYPGALPLLEALRRKGLRLFLVTDGGAAVQRYKVEALGLASAFDARVFTGDFPALLRKPSPFPFLVACRGLGVPPRRCAFVGDNPETDFEAPRCLGMLAIGVTTGPYAELPPAAGLGPHRRVRDLRDLEDLA</sequence>
<keyword evidence="3" id="KW-0460">Magnesium</keyword>
<gene>
    <name evidence="4" type="ORF">METESE_04070</name>
</gene>
<dbReference type="PANTHER" id="PTHR46470">
    <property type="entry name" value="N-ACYLNEURAMINATE-9-PHOSPHATASE"/>
    <property type="match status" value="1"/>
</dbReference>
<dbReference type="GO" id="GO:0016787">
    <property type="term" value="F:hydrolase activity"/>
    <property type="evidence" value="ECO:0007669"/>
    <property type="project" value="UniProtKB-KW"/>
</dbReference>
<dbReference type="SUPFAM" id="SSF56784">
    <property type="entry name" value="HAD-like"/>
    <property type="match status" value="1"/>
</dbReference>
<dbReference type="Gene3D" id="3.40.50.1000">
    <property type="entry name" value="HAD superfamily/HAD-like"/>
    <property type="match status" value="1"/>
</dbReference>
<dbReference type="Gene3D" id="1.10.150.520">
    <property type="match status" value="1"/>
</dbReference>
<keyword evidence="5" id="KW-1185">Reference proteome</keyword>
<dbReference type="RefSeq" id="WP_243330748.1">
    <property type="nucleotide sequence ID" value="NZ_AP027081.1"/>
</dbReference>
<organism evidence="4 5">
    <name type="scientific">Mesoterricola sediminis</name>
    <dbReference type="NCBI Taxonomy" id="2927980"/>
    <lineage>
        <taxon>Bacteria</taxon>
        <taxon>Pseudomonadati</taxon>
        <taxon>Acidobacteriota</taxon>
        <taxon>Holophagae</taxon>
        <taxon>Holophagales</taxon>
        <taxon>Holophagaceae</taxon>
        <taxon>Mesoterricola</taxon>
    </lineage>
</organism>
<dbReference type="SFLD" id="SFLDS00003">
    <property type="entry name" value="Haloacid_Dehalogenase"/>
    <property type="match status" value="1"/>
</dbReference>
<protein>
    <submittedName>
        <fullName evidence="4">Hydrolase</fullName>
    </submittedName>
</protein>
<dbReference type="EMBL" id="AP027081">
    <property type="protein sequence ID" value="BDU75449.1"/>
    <property type="molecule type" value="Genomic_DNA"/>
</dbReference>
<reference evidence="4" key="1">
    <citation type="journal article" date="2023" name="Int. J. Syst. Evol. Microbiol.">
        <title>Mesoterricola silvestris gen. nov., sp. nov., Mesoterricola sediminis sp. nov., Geothrix oryzae sp. nov., Geothrix edaphica sp. nov., Geothrix rubra sp. nov., and Geothrix limicola sp. nov., six novel members of Acidobacteriota isolated from soils.</title>
        <authorList>
            <person name="Itoh H."/>
            <person name="Sugisawa Y."/>
            <person name="Mise K."/>
            <person name="Xu Z."/>
            <person name="Kuniyasu M."/>
            <person name="Ushijima N."/>
            <person name="Kawano K."/>
            <person name="Kobayashi E."/>
            <person name="Shiratori Y."/>
            <person name="Masuda Y."/>
            <person name="Senoo K."/>
        </authorList>
    </citation>
    <scope>NUCLEOTIDE SEQUENCE</scope>
    <source>
        <strain evidence="4">W786</strain>
    </source>
</reference>
<proteinExistence type="predicted"/>